<dbReference type="Proteomes" id="UP001147733">
    <property type="component" value="Unassembled WGS sequence"/>
</dbReference>
<evidence type="ECO:0000256" key="1">
    <source>
        <dbReference type="SAM" id="MobiDB-lite"/>
    </source>
</evidence>
<comment type="caution">
    <text evidence="2">The sequence shown here is derived from an EMBL/GenBank/DDBJ whole genome shotgun (WGS) entry which is preliminary data.</text>
</comment>
<feature type="compositionally biased region" description="Polar residues" evidence="1">
    <location>
        <begin position="34"/>
        <end position="43"/>
    </location>
</feature>
<proteinExistence type="predicted"/>
<reference evidence="2" key="1">
    <citation type="submission" date="2022-11" db="EMBL/GenBank/DDBJ databases">
        <authorList>
            <person name="Petersen C."/>
        </authorList>
    </citation>
    <scope>NUCLEOTIDE SEQUENCE</scope>
    <source>
        <strain evidence="2">IBT 23319</strain>
    </source>
</reference>
<evidence type="ECO:0000313" key="3">
    <source>
        <dbReference type="Proteomes" id="UP001147733"/>
    </source>
</evidence>
<protein>
    <submittedName>
        <fullName evidence="2">Uncharacterized protein</fullName>
    </submittedName>
</protein>
<gene>
    <name evidence="2" type="ORF">N7469_000657</name>
</gene>
<dbReference type="GeneID" id="81378744"/>
<dbReference type="EMBL" id="JAPQKT010000001">
    <property type="protein sequence ID" value="KAJ5242330.1"/>
    <property type="molecule type" value="Genomic_DNA"/>
</dbReference>
<dbReference type="AlphaFoldDB" id="A0A9W9PD15"/>
<sequence length="296" mass="32178">MHNSTDSIPPLLDHPYPDDTLPPPYSEHDIHQNHPGSTNSGQTLECDASGSKVLQSATIKFPPAMNGYFNWKSTTTFHLGPTAEEKLFAVSLPAGLFNSKPSIILHDGPTNKHPALVTSRSDKWGRLKPIEITLCPRPGNSRSSDSTEHLIPSSTSRTSAAFTFEVNTDCKGTERERFEWRSSHGNEIKQLATGHSYGWKLVRLTGPVHGAGGSRKDRDVGISSDRREIVAVMAHNASMSMNKGFRFVFFGTGLTGTLGEDWEVMTVVSAMQFWYLDTVGVSTVGAASASSSTVTV</sequence>
<dbReference type="RefSeq" id="XP_056505334.1">
    <property type="nucleotide sequence ID" value="XM_056639577.1"/>
</dbReference>
<reference evidence="2" key="2">
    <citation type="journal article" date="2023" name="IMA Fungus">
        <title>Comparative genomic study of the Penicillium genus elucidates a diverse pangenome and 15 lateral gene transfer events.</title>
        <authorList>
            <person name="Petersen C."/>
            <person name="Sorensen T."/>
            <person name="Nielsen M.R."/>
            <person name="Sondergaard T.E."/>
            <person name="Sorensen J.L."/>
            <person name="Fitzpatrick D.A."/>
            <person name="Frisvad J.C."/>
            <person name="Nielsen K.L."/>
        </authorList>
    </citation>
    <scope>NUCLEOTIDE SEQUENCE</scope>
    <source>
        <strain evidence="2">IBT 23319</strain>
    </source>
</reference>
<feature type="region of interest" description="Disordered" evidence="1">
    <location>
        <begin position="1"/>
        <end position="46"/>
    </location>
</feature>
<organism evidence="2 3">
    <name type="scientific">Penicillium citrinum</name>
    <dbReference type="NCBI Taxonomy" id="5077"/>
    <lineage>
        <taxon>Eukaryota</taxon>
        <taxon>Fungi</taxon>
        <taxon>Dikarya</taxon>
        <taxon>Ascomycota</taxon>
        <taxon>Pezizomycotina</taxon>
        <taxon>Eurotiomycetes</taxon>
        <taxon>Eurotiomycetidae</taxon>
        <taxon>Eurotiales</taxon>
        <taxon>Aspergillaceae</taxon>
        <taxon>Penicillium</taxon>
    </lineage>
</organism>
<keyword evidence="3" id="KW-1185">Reference proteome</keyword>
<accession>A0A9W9PD15</accession>
<name>A0A9W9PD15_PENCI</name>
<dbReference type="OrthoDB" id="5073671at2759"/>
<evidence type="ECO:0000313" key="2">
    <source>
        <dbReference type="EMBL" id="KAJ5242330.1"/>
    </source>
</evidence>